<dbReference type="Pfam" id="PF07617">
    <property type="entry name" value="DUF1579"/>
    <property type="match status" value="1"/>
</dbReference>
<feature type="signal peptide" evidence="1">
    <location>
        <begin position="1"/>
        <end position="25"/>
    </location>
</feature>
<proteinExistence type="predicted"/>
<dbReference type="InterPro" id="IPR011473">
    <property type="entry name" value="DUF1579"/>
</dbReference>
<evidence type="ECO:0000313" key="3">
    <source>
        <dbReference type="Proteomes" id="UP000468735"/>
    </source>
</evidence>
<gene>
    <name evidence="2" type="ORF">F8566_22320</name>
</gene>
<evidence type="ECO:0000313" key="2">
    <source>
        <dbReference type="EMBL" id="KAB2346931.1"/>
    </source>
</evidence>
<dbReference type="AlphaFoldDB" id="A0A6H9YYI4"/>
<keyword evidence="1" id="KW-0732">Signal</keyword>
<sequence>MVINKISLPAAAAALIVGLSGVAGASVQHQPAAQRPVAAAADNLTPGLHHRRLDPLIGEWKVVKTNYFLGGGVPVVSRDITVKVRWISKTGGRFLEERAEGTLAGNRYYRVGILGFSNIDRRYEWTTFDNATPTAMTYRGAPVTGAPSILSIPGAFTDPGLLGPEYLGKSIPMRTVITIAPNGRHTFDLYFTPPGQAERLADRVVYTRKIR</sequence>
<feature type="chain" id="PRO_5026148863" evidence="1">
    <location>
        <begin position="26"/>
        <end position="211"/>
    </location>
</feature>
<dbReference type="OrthoDB" id="8096666at2"/>
<organism evidence="2 3">
    <name type="scientific">Actinomadura rudentiformis</name>
    <dbReference type="NCBI Taxonomy" id="359158"/>
    <lineage>
        <taxon>Bacteria</taxon>
        <taxon>Bacillati</taxon>
        <taxon>Actinomycetota</taxon>
        <taxon>Actinomycetes</taxon>
        <taxon>Streptosporangiales</taxon>
        <taxon>Thermomonosporaceae</taxon>
        <taxon>Actinomadura</taxon>
    </lineage>
</organism>
<name>A0A6H9YYI4_9ACTN</name>
<dbReference type="Proteomes" id="UP000468735">
    <property type="component" value="Unassembled WGS sequence"/>
</dbReference>
<evidence type="ECO:0000256" key="1">
    <source>
        <dbReference type="SAM" id="SignalP"/>
    </source>
</evidence>
<dbReference type="EMBL" id="WBMT01000010">
    <property type="protein sequence ID" value="KAB2346931.1"/>
    <property type="molecule type" value="Genomic_DNA"/>
</dbReference>
<keyword evidence="3" id="KW-1185">Reference proteome</keyword>
<reference evidence="2 3" key="1">
    <citation type="submission" date="2019-09" db="EMBL/GenBank/DDBJ databases">
        <title>Actinomadura physcomitrii sp. nov., a novel actinomycete isolated from moss [Physcomitrium sphaericum (Ludw) Fuernr].</title>
        <authorList>
            <person name="Zhuang X."/>
            <person name="Liu C."/>
        </authorList>
    </citation>
    <scope>NUCLEOTIDE SEQUENCE [LARGE SCALE GENOMIC DNA]</scope>
    <source>
        <strain evidence="2 3">HMC1</strain>
    </source>
</reference>
<comment type="caution">
    <text evidence="2">The sequence shown here is derived from an EMBL/GenBank/DDBJ whole genome shotgun (WGS) entry which is preliminary data.</text>
</comment>
<accession>A0A6H9YYI4</accession>
<protein>
    <submittedName>
        <fullName evidence="2">DUF1579 domain-containing protein</fullName>
    </submittedName>
</protein>